<dbReference type="Pfam" id="PF06803">
    <property type="entry name" value="DUF1232"/>
    <property type="match status" value="1"/>
</dbReference>
<dbReference type="SUPFAM" id="SSF47413">
    <property type="entry name" value="lambda repressor-like DNA-binding domains"/>
    <property type="match status" value="1"/>
</dbReference>
<keyword evidence="2" id="KW-0812">Transmembrane</keyword>
<keyword evidence="3" id="KW-1133">Transmembrane helix</keyword>
<gene>
    <name evidence="6" type="ORF">NDK47_13980</name>
</gene>
<keyword evidence="4" id="KW-0472">Membrane</keyword>
<evidence type="ECO:0000313" key="7">
    <source>
        <dbReference type="Proteomes" id="UP001056500"/>
    </source>
</evidence>
<dbReference type="CDD" id="cd00093">
    <property type="entry name" value="HTH_XRE"/>
    <property type="match status" value="1"/>
</dbReference>
<proteinExistence type="predicted"/>
<dbReference type="Proteomes" id="UP001056500">
    <property type="component" value="Chromosome"/>
</dbReference>
<organism evidence="6 7">
    <name type="scientific">Brevibacillus ruminantium</name>
    <dbReference type="NCBI Taxonomy" id="2950604"/>
    <lineage>
        <taxon>Bacteria</taxon>
        <taxon>Bacillati</taxon>
        <taxon>Bacillota</taxon>
        <taxon>Bacilli</taxon>
        <taxon>Bacillales</taxon>
        <taxon>Paenibacillaceae</taxon>
        <taxon>Brevibacillus</taxon>
    </lineage>
</organism>
<dbReference type="Gene3D" id="1.10.260.40">
    <property type="entry name" value="lambda repressor-like DNA-binding domains"/>
    <property type="match status" value="1"/>
</dbReference>
<dbReference type="InterPro" id="IPR010982">
    <property type="entry name" value="Lambda_DNA-bd_dom_sf"/>
</dbReference>
<dbReference type="RefSeq" id="WP_251870380.1">
    <property type="nucleotide sequence ID" value="NZ_CP098755.1"/>
</dbReference>
<protein>
    <submittedName>
        <fullName evidence="6">DUF1232 domain-containing protein</fullName>
    </submittedName>
</protein>
<comment type="subcellular location">
    <subcellularLocation>
        <location evidence="1">Endomembrane system</location>
        <topology evidence="1">Multi-pass membrane protein</topology>
    </subcellularLocation>
</comment>
<dbReference type="PROSITE" id="PS50943">
    <property type="entry name" value="HTH_CROC1"/>
    <property type="match status" value="1"/>
</dbReference>
<sequence length="223" mass="24738">MTVDNQRVDLGHIIKSLLKKHSLSMRKLSTLTGIDTATISRIVNGKQQAKLDHLKLFATHLNVPLSKLLQAAGFEVESSSEGGGTELHASIDAIQEVLVSSNFFDRQFTTERVEKELTRYEKYALTEEGNRLIHAEFAAKVEQVSGAGPFIEQLRTMYELYTKAGTTDHVRALLGSALLYFILSTDIIPDYIFPIGYLDDAIAVQLVLNRLEQLQSASAEGVE</sequence>
<reference evidence="6" key="1">
    <citation type="submission" date="2022-06" db="EMBL/GenBank/DDBJ databases">
        <title>Genome sequencing of Brevibacillus sp. BB3-R1.</title>
        <authorList>
            <person name="Heo J."/>
            <person name="Lee D."/>
            <person name="Won M."/>
            <person name="Han B.-H."/>
            <person name="Hong S.-B."/>
            <person name="Kwon S.-W."/>
        </authorList>
    </citation>
    <scope>NUCLEOTIDE SEQUENCE</scope>
    <source>
        <strain evidence="6">BB3-R1</strain>
    </source>
</reference>
<evidence type="ECO:0000256" key="4">
    <source>
        <dbReference type="ARBA" id="ARBA00023136"/>
    </source>
</evidence>
<evidence type="ECO:0000313" key="6">
    <source>
        <dbReference type="EMBL" id="USG63298.1"/>
    </source>
</evidence>
<dbReference type="InterPro" id="IPR010652">
    <property type="entry name" value="DUF1232"/>
</dbReference>
<accession>A0ABY4W802</accession>
<dbReference type="SMART" id="SM00530">
    <property type="entry name" value="HTH_XRE"/>
    <property type="match status" value="1"/>
</dbReference>
<name>A0ABY4W802_9BACL</name>
<feature type="domain" description="HTH cro/C1-type" evidence="5">
    <location>
        <begin position="14"/>
        <end position="68"/>
    </location>
</feature>
<dbReference type="Pfam" id="PF01381">
    <property type="entry name" value="HTH_3"/>
    <property type="match status" value="1"/>
</dbReference>
<evidence type="ECO:0000256" key="2">
    <source>
        <dbReference type="ARBA" id="ARBA00022692"/>
    </source>
</evidence>
<evidence type="ECO:0000259" key="5">
    <source>
        <dbReference type="PROSITE" id="PS50943"/>
    </source>
</evidence>
<keyword evidence="7" id="KW-1185">Reference proteome</keyword>
<dbReference type="InterPro" id="IPR001387">
    <property type="entry name" value="Cro/C1-type_HTH"/>
</dbReference>
<evidence type="ECO:0000256" key="1">
    <source>
        <dbReference type="ARBA" id="ARBA00004127"/>
    </source>
</evidence>
<dbReference type="EMBL" id="CP098755">
    <property type="protein sequence ID" value="USG63298.1"/>
    <property type="molecule type" value="Genomic_DNA"/>
</dbReference>
<evidence type="ECO:0000256" key="3">
    <source>
        <dbReference type="ARBA" id="ARBA00022989"/>
    </source>
</evidence>